<evidence type="ECO:0000256" key="3">
    <source>
        <dbReference type="ARBA" id="ARBA00022552"/>
    </source>
</evidence>
<dbReference type="EMBL" id="KZ819603">
    <property type="protein sequence ID" value="PWN35242.1"/>
    <property type="molecule type" value="Genomic_DNA"/>
</dbReference>
<gene>
    <name evidence="6" type="ORF">FA14DRAFT_189228</name>
</gene>
<sequence length="369" mass="41830">MVTKVASQSSRKVGKTGEERRRSSGTQKAAAGSSKAAVAAEEDEKITETASLPLGKALASTEKSIRDDAIRSLAAYLSQADALNAEPLSDLEMAKLWKGIFYCFWMSDKPRVQQALANEMAEIPLSIQKSLKNQQQISNTAWQFFEGFLDSMVREWWGLDKWRVDKFMMLVRRFINAGFRLLDLQGYEKESVERFATMLIKPGGILQANDVKTPNGLMYHVCDIYLEELDKALSMEAEEEDDTKTVPITSLLKPFIDMAAACHASQHFDRMLKAVIVPYLDDCLVSETEQNARNNVDRASKRQKRSTDGGSQCEYPNIFKRANASATELRSQVFSELFDVASRAESVEARRRRIYKMCREEEERLEDEE</sequence>
<comment type="subcellular location">
    <subcellularLocation>
        <location evidence="1">Nucleus</location>
    </subcellularLocation>
</comment>
<name>A0A316VCF5_9BASI</name>
<feature type="region of interest" description="Disordered" evidence="5">
    <location>
        <begin position="293"/>
        <end position="312"/>
    </location>
</feature>
<dbReference type="PANTHER" id="PTHR13026">
    <property type="entry name" value="NNP-1 PROTEIN NOVEL NUCLEAR PROTEIN 1 NOP52"/>
    <property type="match status" value="1"/>
</dbReference>
<dbReference type="OrthoDB" id="2019504at2759"/>
<dbReference type="AlphaFoldDB" id="A0A316VCF5"/>
<proteinExistence type="inferred from homology"/>
<keyword evidence="7" id="KW-1185">Reference proteome</keyword>
<dbReference type="FunCoup" id="A0A316VCF5">
    <property type="interactions" value="21"/>
</dbReference>
<feature type="compositionally biased region" description="Low complexity" evidence="5">
    <location>
        <begin position="24"/>
        <end position="39"/>
    </location>
</feature>
<evidence type="ECO:0000256" key="5">
    <source>
        <dbReference type="SAM" id="MobiDB-lite"/>
    </source>
</evidence>
<dbReference type="PANTHER" id="PTHR13026:SF0">
    <property type="entry name" value="RIBOSOMAL RNA PROCESSING 1B"/>
    <property type="match status" value="1"/>
</dbReference>
<keyword evidence="4" id="KW-0539">Nucleus</keyword>
<dbReference type="InParanoid" id="A0A316VCF5"/>
<comment type="similarity">
    <text evidence="2">Belongs to the RRP1 family.</text>
</comment>
<evidence type="ECO:0000313" key="6">
    <source>
        <dbReference type="EMBL" id="PWN35242.1"/>
    </source>
</evidence>
<accession>A0A316VCF5</accession>
<evidence type="ECO:0000256" key="2">
    <source>
        <dbReference type="ARBA" id="ARBA00006374"/>
    </source>
</evidence>
<reference evidence="6 7" key="1">
    <citation type="journal article" date="2018" name="Mol. Biol. Evol.">
        <title>Broad Genomic Sampling Reveals a Smut Pathogenic Ancestry of the Fungal Clade Ustilaginomycotina.</title>
        <authorList>
            <person name="Kijpornyongpan T."/>
            <person name="Mondo S.J."/>
            <person name="Barry K."/>
            <person name="Sandor L."/>
            <person name="Lee J."/>
            <person name="Lipzen A."/>
            <person name="Pangilinan J."/>
            <person name="LaButti K."/>
            <person name="Hainaut M."/>
            <person name="Henrissat B."/>
            <person name="Grigoriev I.V."/>
            <person name="Spatafora J.W."/>
            <person name="Aime M.C."/>
        </authorList>
    </citation>
    <scope>NUCLEOTIDE SEQUENCE [LARGE SCALE GENOMIC DNA]</scope>
    <source>
        <strain evidence="6 7">MCA 3882</strain>
    </source>
</reference>
<feature type="compositionally biased region" description="Polar residues" evidence="5">
    <location>
        <begin position="1"/>
        <end position="11"/>
    </location>
</feature>
<evidence type="ECO:0000256" key="1">
    <source>
        <dbReference type="ARBA" id="ARBA00004123"/>
    </source>
</evidence>
<dbReference type="Proteomes" id="UP000245771">
    <property type="component" value="Unassembled WGS sequence"/>
</dbReference>
<evidence type="ECO:0000313" key="7">
    <source>
        <dbReference type="Proteomes" id="UP000245771"/>
    </source>
</evidence>
<feature type="region of interest" description="Disordered" evidence="5">
    <location>
        <begin position="1"/>
        <end position="46"/>
    </location>
</feature>
<dbReference type="GO" id="GO:0006364">
    <property type="term" value="P:rRNA processing"/>
    <property type="evidence" value="ECO:0007669"/>
    <property type="project" value="UniProtKB-KW"/>
</dbReference>
<dbReference type="Pfam" id="PF05997">
    <property type="entry name" value="Nop52"/>
    <property type="match status" value="1"/>
</dbReference>
<dbReference type="STRING" id="1280837.A0A316VCF5"/>
<protein>
    <submittedName>
        <fullName evidence="6">Nop52-domain-containing protein</fullName>
    </submittedName>
</protein>
<dbReference type="RefSeq" id="XP_025355544.1">
    <property type="nucleotide sequence ID" value="XM_025501708.1"/>
</dbReference>
<evidence type="ECO:0000256" key="4">
    <source>
        <dbReference type="ARBA" id="ARBA00023242"/>
    </source>
</evidence>
<dbReference type="InterPro" id="IPR010301">
    <property type="entry name" value="RRP1"/>
</dbReference>
<dbReference type="GO" id="GO:0030688">
    <property type="term" value="C:preribosome, small subunit precursor"/>
    <property type="evidence" value="ECO:0007669"/>
    <property type="project" value="InterPro"/>
</dbReference>
<organism evidence="6 7">
    <name type="scientific">Meira miltonrushii</name>
    <dbReference type="NCBI Taxonomy" id="1280837"/>
    <lineage>
        <taxon>Eukaryota</taxon>
        <taxon>Fungi</taxon>
        <taxon>Dikarya</taxon>
        <taxon>Basidiomycota</taxon>
        <taxon>Ustilaginomycotina</taxon>
        <taxon>Exobasidiomycetes</taxon>
        <taxon>Exobasidiales</taxon>
        <taxon>Brachybasidiaceae</taxon>
        <taxon>Meira</taxon>
    </lineage>
</organism>
<keyword evidence="3" id="KW-0698">rRNA processing</keyword>
<dbReference type="GO" id="GO:0005634">
    <property type="term" value="C:nucleus"/>
    <property type="evidence" value="ECO:0007669"/>
    <property type="project" value="UniProtKB-SubCell"/>
</dbReference>
<dbReference type="GeneID" id="37023489"/>